<feature type="transmembrane region" description="Helical" evidence="8">
    <location>
        <begin position="12"/>
        <end position="33"/>
    </location>
</feature>
<dbReference type="GO" id="GO:0005886">
    <property type="term" value="C:plasma membrane"/>
    <property type="evidence" value="ECO:0007669"/>
    <property type="project" value="UniProtKB-SubCell"/>
</dbReference>
<dbReference type="Gene3D" id="1.10.3720.10">
    <property type="entry name" value="MetI-like"/>
    <property type="match status" value="2"/>
</dbReference>
<keyword evidence="3" id="KW-1003">Cell membrane</keyword>
<feature type="transmembrane region" description="Helical" evidence="8">
    <location>
        <begin position="106"/>
        <end position="127"/>
    </location>
</feature>
<feature type="transmembrane region" description="Helical" evidence="8">
    <location>
        <begin position="300"/>
        <end position="325"/>
    </location>
</feature>
<keyword evidence="2 8" id="KW-0813">Transport</keyword>
<reference evidence="10 11" key="1">
    <citation type="submission" date="2019-11" db="EMBL/GenBank/DDBJ databases">
        <title>Pseudooceanicola pacifica sp. nov., isolated from deep-sea sediment of the Pacific Ocean.</title>
        <authorList>
            <person name="Lyu L."/>
        </authorList>
    </citation>
    <scope>NUCLEOTIDE SEQUENCE [LARGE SCALE GENOMIC DNA]</scope>
    <source>
        <strain evidence="10 11">216_PA32_1</strain>
    </source>
</reference>
<evidence type="ECO:0000256" key="3">
    <source>
        <dbReference type="ARBA" id="ARBA00022475"/>
    </source>
</evidence>
<feature type="transmembrane region" description="Helical" evidence="8">
    <location>
        <begin position="206"/>
        <end position="232"/>
    </location>
</feature>
<feature type="domain" description="ABC transmembrane type-1" evidence="9">
    <location>
        <begin position="68"/>
        <end position="275"/>
    </location>
</feature>
<dbReference type="Proteomes" id="UP000443843">
    <property type="component" value="Unassembled WGS sequence"/>
</dbReference>
<dbReference type="Pfam" id="PF00528">
    <property type="entry name" value="BPD_transp_1"/>
    <property type="match status" value="1"/>
</dbReference>
<feature type="transmembrane region" description="Helical" evidence="8">
    <location>
        <begin position="392"/>
        <end position="410"/>
    </location>
</feature>
<dbReference type="InterPro" id="IPR000515">
    <property type="entry name" value="MetI-like"/>
</dbReference>
<feature type="transmembrane region" description="Helical" evidence="8">
    <location>
        <begin position="252"/>
        <end position="271"/>
    </location>
</feature>
<comment type="subcellular location">
    <subcellularLocation>
        <location evidence="1">Cell inner membrane</location>
        <topology evidence="1">Multi-pass membrane protein</topology>
    </subcellularLocation>
    <subcellularLocation>
        <location evidence="8">Cell membrane</location>
        <topology evidence="8">Multi-pass membrane protein</topology>
    </subcellularLocation>
</comment>
<feature type="transmembrane region" description="Helical" evidence="8">
    <location>
        <begin position="147"/>
        <end position="173"/>
    </location>
</feature>
<protein>
    <submittedName>
        <fullName evidence="10">ABC transporter permease subunit</fullName>
    </submittedName>
</protein>
<evidence type="ECO:0000259" key="9">
    <source>
        <dbReference type="PROSITE" id="PS50928"/>
    </source>
</evidence>
<keyword evidence="5 8" id="KW-0812">Transmembrane</keyword>
<evidence type="ECO:0000256" key="8">
    <source>
        <dbReference type="RuleBase" id="RU363032"/>
    </source>
</evidence>
<evidence type="ECO:0000256" key="4">
    <source>
        <dbReference type="ARBA" id="ARBA00022519"/>
    </source>
</evidence>
<dbReference type="GO" id="GO:0055085">
    <property type="term" value="P:transmembrane transport"/>
    <property type="evidence" value="ECO:0007669"/>
    <property type="project" value="InterPro"/>
</dbReference>
<evidence type="ECO:0000313" key="10">
    <source>
        <dbReference type="EMBL" id="MWB78295.1"/>
    </source>
</evidence>
<keyword evidence="11" id="KW-1185">Reference proteome</keyword>
<accession>A0A844W5E9</accession>
<comment type="caution">
    <text evidence="10">The sequence shown here is derived from an EMBL/GenBank/DDBJ whole genome shotgun (WGS) entry which is preliminary data.</text>
</comment>
<dbReference type="AlphaFoldDB" id="A0A844W5E9"/>
<sequence length="555" mass="60086">MCLRAGGRLVNRFLPWGLLTALALGFLLIFVGYPVLGVLARSFIGEGGGFSLDGFVTFLTKGRYLEALMNTVILGIVVTCTCTVVGVFLAFVVARYEIPFSNIIMLLPLSVLIIPELISAQSWVMVFGNNGIVTNLFDLIGVRFPRFYGWFGLIYVMTLTFYVHVFLAALAALRGVDHSLEEAGQSLGTAPLPTYLRVVFPTILPAVLSSGLIVFTLAVGNFAISIALAQRVTLLSVMTYRSFISELGGNPTMQSTLATVSILLVASVLFFQRRYLARRNYQMVAGRTPPRARLRGWKSVVVSGLAGIIILLSLLPALVVLVGSFTVSRGPVLYWGQFTLEHYQRIWNFNLSVIGNSLKFASLATVLGVIFATLVSYLLIKKRNVMSPAVDYLLLLPLTISGTVLGIALAQGFNSGPVVLTGTAILMVLAMMVRRLPFGVRNASSNLHNISNSLEEASVSLGVPPMRTLRNVVLPLMAPGIAAAAILTWVTTVAELSASVVIYQAGQETLPIQIFRLISSDLMARASAFGVINMIIILVPVFIGIKVMKLRLFSS</sequence>
<feature type="transmembrane region" description="Helical" evidence="8">
    <location>
        <begin position="522"/>
        <end position="545"/>
    </location>
</feature>
<evidence type="ECO:0000256" key="1">
    <source>
        <dbReference type="ARBA" id="ARBA00004429"/>
    </source>
</evidence>
<feature type="transmembrane region" description="Helical" evidence="8">
    <location>
        <begin position="360"/>
        <end position="380"/>
    </location>
</feature>
<dbReference type="PROSITE" id="PS50928">
    <property type="entry name" value="ABC_TM1"/>
    <property type="match status" value="2"/>
</dbReference>
<dbReference type="CDD" id="cd06261">
    <property type="entry name" value="TM_PBP2"/>
    <property type="match status" value="2"/>
</dbReference>
<evidence type="ECO:0000256" key="2">
    <source>
        <dbReference type="ARBA" id="ARBA00022448"/>
    </source>
</evidence>
<evidence type="ECO:0000313" key="11">
    <source>
        <dbReference type="Proteomes" id="UP000443843"/>
    </source>
</evidence>
<name>A0A844W5E9_9RHOB</name>
<proteinExistence type="inferred from homology"/>
<evidence type="ECO:0000256" key="7">
    <source>
        <dbReference type="ARBA" id="ARBA00023136"/>
    </source>
</evidence>
<feature type="transmembrane region" description="Helical" evidence="8">
    <location>
        <begin position="476"/>
        <end position="502"/>
    </location>
</feature>
<dbReference type="InterPro" id="IPR035906">
    <property type="entry name" value="MetI-like_sf"/>
</dbReference>
<feature type="transmembrane region" description="Helical" evidence="8">
    <location>
        <begin position="72"/>
        <end position="94"/>
    </location>
</feature>
<evidence type="ECO:0000256" key="6">
    <source>
        <dbReference type="ARBA" id="ARBA00022989"/>
    </source>
</evidence>
<gene>
    <name evidence="10" type="ORF">GLS40_09685</name>
</gene>
<dbReference type="SUPFAM" id="SSF161098">
    <property type="entry name" value="MetI-like"/>
    <property type="match status" value="2"/>
</dbReference>
<comment type="similarity">
    <text evidence="8">Belongs to the binding-protein-dependent transport system permease family.</text>
</comment>
<dbReference type="PANTHER" id="PTHR43357">
    <property type="entry name" value="INNER MEMBRANE ABC TRANSPORTER PERMEASE PROTEIN YDCV"/>
    <property type="match status" value="1"/>
</dbReference>
<dbReference type="PANTHER" id="PTHR43357:SF3">
    <property type="entry name" value="FE(3+)-TRANSPORT SYSTEM PERMEASE PROTEIN FBPB 2"/>
    <property type="match status" value="1"/>
</dbReference>
<organism evidence="10 11">
    <name type="scientific">Pseudooceanicola pacificus</name>
    <dbReference type="NCBI Taxonomy" id="2676438"/>
    <lineage>
        <taxon>Bacteria</taxon>
        <taxon>Pseudomonadati</taxon>
        <taxon>Pseudomonadota</taxon>
        <taxon>Alphaproteobacteria</taxon>
        <taxon>Rhodobacterales</taxon>
        <taxon>Paracoccaceae</taxon>
        <taxon>Pseudooceanicola</taxon>
    </lineage>
</organism>
<dbReference type="EMBL" id="WNXQ01000004">
    <property type="protein sequence ID" value="MWB78295.1"/>
    <property type="molecule type" value="Genomic_DNA"/>
</dbReference>
<keyword evidence="4" id="KW-0997">Cell inner membrane</keyword>
<keyword evidence="6 8" id="KW-1133">Transmembrane helix</keyword>
<feature type="transmembrane region" description="Helical" evidence="8">
    <location>
        <begin position="416"/>
        <end position="433"/>
    </location>
</feature>
<keyword evidence="7 8" id="KW-0472">Membrane</keyword>
<evidence type="ECO:0000256" key="5">
    <source>
        <dbReference type="ARBA" id="ARBA00022692"/>
    </source>
</evidence>
<feature type="domain" description="ABC transmembrane type-1" evidence="9">
    <location>
        <begin position="354"/>
        <end position="544"/>
    </location>
</feature>